<name>A0A7V3PSF5_UNCW3</name>
<evidence type="ECO:0000313" key="1">
    <source>
        <dbReference type="EMBL" id="HGD12624.1"/>
    </source>
</evidence>
<gene>
    <name evidence="1" type="ORF">ENX16_00860</name>
</gene>
<proteinExistence type="predicted"/>
<reference evidence="1" key="1">
    <citation type="journal article" date="2020" name="mSystems">
        <title>Genome- and Community-Level Interaction Insights into Carbon Utilization and Element Cycling Functions of Hydrothermarchaeota in Hydrothermal Sediment.</title>
        <authorList>
            <person name="Zhou Z."/>
            <person name="Liu Y."/>
            <person name="Xu W."/>
            <person name="Pan J."/>
            <person name="Luo Z.H."/>
            <person name="Li M."/>
        </authorList>
    </citation>
    <scope>NUCLEOTIDE SEQUENCE [LARGE SCALE GENOMIC DNA]</scope>
    <source>
        <strain evidence="1">SpSt-914</strain>
    </source>
</reference>
<organism evidence="1">
    <name type="scientific">candidate division WOR-3 bacterium</name>
    <dbReference type="NCBI Taxonomy" id="2052148"/>
    <lineage>
        <taxon>Bacteria</taxon>
        <taxon>Bacteria division WOR-3</taxon>
    </lineage>
</organism>
<comment type="caution">
    <text evidence="1">The sequence shown here is derived from an EMBL/GenBank/DDBJ whole genome shotgun (WGS) entry which is preliminary data.</text>
</comment>
<dbReference type="EMBL" id="DTMZ01000009">
    <property type="protein sequence ID" value="HGD12624.1"/>
    <property type="molecule type" value="Genomic_DNA"/>
</dbReference>
<accession>A0A7V3PSF5</accession>
<protein>
    <submittedName>
        <fullName evidence="1">Uncharacterized protein</fullName>
    </submittedName>
</protein>
<dbReference type="Gene3D" id="1.20.58.800">
    <property type="match status" value="1"/>
</dbReference>
<dbReference type="AlphaFoldDB" id="A0A7V3PSF5"/>
<sequence length="122" mass="14764">MAKDILKRLESWHVKTEPDAVRERLVRMRESMNRRYIEEQTRLMEMEVRVKQVLDNADITSITYPFYLDFAREVYARKRRLAGSSLRREVEVLFYKWVMRELKPEVLERVRDEALSVSEPGE</sequence>